<feature type="active site" description="Proton acceptor" evidence="8">
    <location>
        <position position="231"/>
    </location>
</feature>
<dbReference type="InterPro" id="IPR018510">
    <property type="entry name" value="DAP_epimerase_AS"/>
</dbReference>
<sequence length="285" mass="31646">MLIYEGAILMKFWKLHGIGNDFIAIDGRFDQINPSDYTALAKKVCHRRFSVGADGLLVVKDSKVADVEMVYYNSDGSRAAMCGNGLRCFCKFVYDNCIVKKESFTVDTLDGIKDIKINLTNREINSIRVNMGKGSFIAKDVPVLTNKERFVQESIKVLDSEFKVTSMLMGVPHTVVIVDELDVEDVCKYGKEIENNKIFPEKTNVNFVKVEDKYNIHVYTWERGCGYTLGCGTGMTASAIVCNLLNMVESSVNVTSQGGTVKIDVGDFSYMTGPAVKICEGILEV</sequence>
<dbReference type="GO" id="GO:0008837">
    <property type="term" value="F:diaminopimelate epimerase activity"/>
    <property type="evidence" value="ECO:0007669"/>
    <property type="project" value="UniProtKB-UniRule"/>
</dbReference>
<dbReference type="AlphaFoldDB" id="D5Q255"/>
<proteinExistence type="inferred from homology"/>
<dbReference type="HOGENOM" id="CLU_053306_3_0_9"/>
<comment type="catalytic activity">
    <reaction evidence="7 8">
        <text>(2S,6S)-2,6-diaminopimelate = meso-2,6-diaminopimelate</text>
        <dbReference type="Rhea" id="RHEA:15393"/>
        <dbReference type="ChEBI" id="CHEBI:57609"/>
        <dbReference type="ChEBI" id="CHEBI:57791"/>
        <dbReference type="EC" id="5.1.1.7"/>
    </reaction>
</comment>
<feature type="binding site" evidence="8">
    <location>
        <position position="204"/>
    </location>
    <ligand>
        <name>substrate</name>
    </ligand>
</feature>
<dbReference type="PROSITE" id="PS01326">
    <property type="entry name" value="DAP_EPIMERASE"/>
    <property type="match status" value="1"/>
</dbReference>
<dbReference type="SUPFAM" id="SSF54506">
    <property type="entry name" value="Diaminopimelate epimerase-like"/>
    <property type="match status" value="2"/>
</dbReference>
<feature type="binding site" evidence="8">
    <location>
        <position position="20"/>
    </location>
    <ligand>
        <name>substrate</name>
    </ligand>
</feature>
<dbReference type="GO" id="GO:0009089">
    <property type="term" value="P:lysine biosynthetic process via diaminopimelate"/>
    <property type="evidence" value="ECO:0007669"/>
    <property type="project" value="UniProtKB-UniRule"/>
</dbReference>
<keyword evidence="8" id="KW-0963">Cytoplasm</keyword>
<evidence type="ECO:0000256" key="1">
    <source>
        <dbReference type="ARBA" id="ARBA00005196"/>
    </source>
</evidence>
<evidence type="ECO:0000256" key="9">
    <source>
        <dbReference type="PROSITE-ProRule" id="PRU10125"/>
    </source>
</evidence>
<feature type="binding site" evidence="8">
    <location>
        <begin position="232"/>
        <end position="233"/>
    </location>
    <ligand>
        <name>substrate</name>
    </ligand>
</feature>
<dbReference type="Proteomes" id="UP000003227">
    <property type="component" value="Unassembled WGS sequence"/>
</dbReference>
<evidence type="ECO:0000256" key="8">
    <source>
        <dbReference type="HAMAP-Rule" id="MF_00197"/>
    </source>
</evidence>
<gene>
    <name evidence="8 10" type="primary">dapF</name>
    <name evidence="10" type="ORF">HMPREF0220_0987</name>
</gene>
<protein>
    <recommendedName>
        <fullName evidence="3 8">Diaminopimelate epimerase</fullName>
        <shortName evidence="8">DAP epimerase</shortName>
        <ecNumber evidence="3 8">5.1.1.7</ecNumber>
    </recommendedName>
    <alternativeName>
        <fullName evidence="8">PLP-independent amino acid racemase</fullName>
    </alternativeName>
</protein>
<feature type="binding site" evidence="8">
    <location>
        <position position="73"/>
    </location>
    <ligand>
        <name>substrate</name>
    </ligand>
</feature>
<accession>D5Q255</accession>
<keyword evidence="5 8" id="KW-0457">Lysine biosynthesis</keyword>
<dbReference type="HAMAP" id="MF_00197">
    <property type="entry name" value="DAP_epimerase"/>
    <property type="match status" value="1"/>
</dbReference>
<dbReference type="GO" id="GO:0005829">
    <property type="term" value="C:cytosol"/>
    <property type="evidence" value="ECO:0007669"/>
    <property type="project" value="TreeGrafter"/>
</dbReference>
<keyword evidence="4 8" id="KW-0028">Amino-acid biosynthesis</keyword>
<feature type="active site" evidence="9">
    <location>
        <position position="82"/>
    </location>
</feature>
<evidence type="ECO:0000313" key="11">
    <source>
        <dbReference type="Proteomes" id="UP000003227"/>
    </source>
</evidence>
<comment type="similarity">
    <text evidence="2 8">Belongs to the diaminopimelate epimerase family.</text>
</comment>
<dbReference type="InterPro" id="IPR001653">
    <property type="entry name" value="DAP_epimerase_DapF"/>
</dbReference>
<comment type="subunit">
    <text evidence="8">Homodimer.</text>
</comment>
<comment type="pathway">
    <text evidence="1 8">Amino-acid biosynthesis; L-lysine biosynthesis via DAP pathway; DL-2,6-diaminopimelate from LL-2,6-diaminopimelate: step 1/1.</text>
</comment>
<dbReference type="EMBL" id="ADNX01000028">
    <property type="protein sequence ID" value="EFH08079.1"/>
    <property type="molecule type" value="Genomic_DNA"/>
</dbReference>
<evidence type="ECO:0000256" key="5">
    <source>
        <dbReference type="ARBA" id="ARBA00023154"/>
    </source>
</evidence>
<feature type="site" description="Could be important to modulate the pK values of the two catalytic cysteine residues" evidence="8">
    <location>
        <position position="222"/>
    </location>
</feature>
<evidence type="ECO:0000313" key="10">
    <source>
        <dbReference type="EMBL" id="EFH08079.1"/>
    </source>
</evidence>
<feature type="binding site" evidence="8">
    <location>
        <begin position="83"/>
        <end position="84"/>
    </location>
    <ligand>
        <name>substrate</name>
    </ligand>
</feature>
<dbReference type="PANTHER" id="PTHR31689">
    <property type="entry name" value="DIAMINOPIMELATE EPIMERASE, CHLOROPLASTIC"/>
    <property type="match status" value="1"/>
</dbReference>
<evidence type="ECO:0000256" key="6">
    <source>
        <dbReference type="ARBA" id="ARBA00023235"/>
    </source>
</evidence>
<evidence type="ECO:0000256" key="4">
    <source>
        <dbReference type="ARBA" id="ARBA00022605"/>
    </source>
</evidence>
<dbReference type="Pfam" id="PF01678">
    <property type="entry name" value="DAP_epimerase"/>
    <property type="match status" value="2"/>
</dbReference>
<dbReference type="UniPathway" id="UPA00034">
    <property type="reaction ID" value="UER00025"/>
</dbReference>
<dbReference type="Gene3D" id="3.10.310.10">
    <property type="entry name" value="Diaminopimelate Epimerase, Chain A, domain 1"/>
    <property type="match status" value="2"/>
</dbReference>
<dbReference type="EC" id="5.1.1.7" evidence="3 8"/>
<dbReference type="PANTHER" id="PTHR31689:SF0">
    <property type="entry name" value="DIAMINOPIMELATE EPIMERASE"/>
    <property type="match status" value="1"/>
</dbReference>
<keyword evidence="6 8" id="KW-0413">Isomerase</keyword>
<feature type="site" description="Could be important to modulate the pK values of the two catalytic cysteine residues" evidence="8">
    <location>
        <position position="173"/>
    </location>
</feature>
<evidence type="ECO:0000256" key="7">
    <source>
        <dbReference type="ARBA" id="ARBA00051712"/>
    </source>
</evidence>
<feature type="binding site" evidence="8">
    <location>
        <begin position="222"/>
        <end position="223"/>
    </location>
    <ligand>
        <name>substrate</name>
    </ligand>
</feature>
<dbReference type="NCBIfam" id="TIGR00652">
    <property type="entry name" value="DapF"/>
    <property type="match status" value="1"/>
</dbReference>
<evidence type="ECO:0000256" key="3">
    <source>
        <dbReference type="ARBA" id="ARBA00013080"/>
    </source>
</evidence>
<organism evidence="10 11">
    <name type="scientific">Clostridioides difficile NAP08</name>
    <dbReference type="NCBI Taxonomy" id="525259"/>
    <lineage>
        <taxon>Bacteria</taxon>
        <taxon>Bacillati</taxon>
        <taxon>Bacillota</taxon>
        <taxon>Clostridia</taxon>
        <taxon>Peptostreptococcales</taxon>
        <taxon>Peptostreptococcaceae</taxon>
        <taxon>Clostridioides</taxon>
    </lineage>
</organism>
<evidence type="ECO:0000256" key="2">
    <source>
        <dbReference type="ARBA" id="ARBA00010219"/>
    </source>
</evidence>
<comment type="subcellular location">
    <subcellularLocation>
        <location evidence="8">Cytoplasm</location>
    </subcellularLocation>
</comment>
<comment type="caution">
    <text evidence="8">Lacks conserved residue(s) required for the propagation of feature annotation.</text>
</comment>
<feature type="active site" description="Proton donor" evidence="8">
    <location>
        <position position="82"/>
    </location>
</feature>
<comment type="function">
    <text evidence="8">Catalyzes the stereoinversion of LL-2,6-diaminopimelate (L,L-DAP) to meso-diaminopimelate (meso-DAP), a precursor of L-lysine and an essential component of the bacterial peptidoglycan.</text>
</comment>
<reference evidence="10 11" key="1">
    <citation type="submission" date="2010-05" db="EMBL/GenBank/DDBJ databases">
        <authorList>
            <person name="Qin X."/>
            <person name="Bachman B."/>
            <person name="Battles P."/>
            <person name="Bell A."/>
            <person name="Bess C."/>
            <person name="Bickham C."/>
            <person name="Chaboub L."/>
            <person name="Chen D."/>
            <person name="Coyle M."/>
            <person name="Deiros D.R."/>
            <person name="Dinh H."/>
            <person name="Forbes L."/>
            <person name="Fowler G."/>
            <person name="Francisco L."/>
            <person name="Fu Q."/>
            <person name="Gubbala S."/>
            <person name="Hale W."/>
            <person name="Han Y."/>
            <person name="Hemphill L."/>
            <person name="Highlander S.K."/>
            <person name="Hirani K."/>
            <person name="Hogues M."/>
            <person name="Jackson L."/>
            <person name="Jakkamsetti A."/>
            <person name="Javaid M."/>
            <person name="Jiang H."/>
            <person name="Korchina V."/>
            <person name="Kovar C."/>
            <person name="Lara F."/>
            <person name="Lee S."/>
            <person name="Mata R."/>
            <person name="Mathew T."/>
            <person name="Moen C."/>
            <person name="Morales K."/>
            <person name="Munidasa M."/>
            <person name="Nazareth L."/>
            <person name="Ngo R."/>
            <person name="Nguyen L."/>
            <person name="Okwuonu G."/>
            <person name="Ongeri F."/>
            <person name="Patil S."/>
            <person name="Petrosino J."/>
            <person name="Pham C."/>
            <person name="Pham P."/>
            <person name="Pu L.-L."/>
            <person name="Puazo M."/>
            <person name="Raj R."/>
            <person name="Reid J."/>
            <person name="Rouhana J."/>
            <person name="Saada N."/>
            <person name="Shang Y."/>
            <person name="Simmons D."/>
            <person name="Thornton R."/>
            <person name="Warren J."/>
            <person name="Weissenberger G."/>
            <person name="Zhang J."/>
            <person name="Zhang L."/>
            <person name="Zhou C."/>
            <person name="Zhu D."/>
            <person name="Muzny D."/>
            <person name="Worley K."/>
            <person name="Gibbs R."/>
        </authorList>
    </citation>
    <scope>NUCLEOTIDE SEQUENCE [LARGE SCALE GENOMIC DNA]</scope>
    <source>
        <strain evidence="10 11">NAP08</strain>
    </source>
</reference>
<name>D5Q255_CLODI</name>
<comment type="caution">
    <text evidence="10">The sequence shown here is derived from an EMBL/GenBank/DDBJ whole genome shotgun (WGS) entry which is preliminary data.</text>
</comment>